<dbReference type="GO" id="GO:0016787">
    <property type="term" value="F:hydrolase activity"/>
    <property type="evidence" value="ECO:0007669"/>
    <property type="project" value="UniProtKB-KW"/>
</dbReference>
<proteinExistence type="predicted"/>
<dbReference type="InterPro" id="IPR050471">
    <property type="entry name" value="AB_hydrolase"/>
</dbReference>
<dbReference type="PANTHER" id="PTHR43433:SF5">
    <property type="entry name" value="AB HYDROLASE-1 DOMAIN-CONTAINING PROTEIN"/>
    <property type="match status" value="1"/>
</dbReference>
<keyword evidence="3" id="KW-1185">Reference proteome</keyword>
<gene>
    <name evidence="2" type="ORF">RNB18_04410</name>
</gene>
<name>A0ABU2V1K2_9ACTN</name>
<protein>
    <submittedName>
        <fullName evidence="2">Alpha/beta hydrolase</fullName>
    </submittedName>
</protein>
<organism evidence="2 3">
    <name type="scientific">Streptomyces doebereineriae</name>
    <dbReference type="NCBI Taxonomy" id="3075528"/>
    <lineage>
        <taxon>Bacteria</taxon>
        <taxon>Bacillati</taxon>
        <taxon>Actinomycetota</taxon>
        <taxon>Actinomycetes</taxon>
        <taxon>Kitasatosporales</taxon>
        <taxon>Streptomycetaceae</taxon>
        <taxon>Streptomyces</taxon>
    </lineage>
</organism>
<dbReference type="SUPFAM" id="SSF53474">
    <property type="entry name" value="alpha/beta-Hydrolases"/>
    <property type="match status" value="1"/>
</dbReference>
<evidence type="ECO:0000259" key="1">
    <source>
        <dbReference type="Pfam" id="PF00561"/>
    </source>
</evidence>
<feature type="domain" description="AB hydrolase-1" evidence="1">
    <location>
        <begin position="32"/>
        <end position="268"/>
    </location>
</feature>
<dbReference type="InterPro" id="IPR000073">
    <property type="entry name" value="AB_hydrolase_1"/>
</dbReference>
<dbReference type="Proteomes" id="UP001183824">
    <property type="component" value="Unassembled WGS sequence"/>
</dbReference>
<dbReference type="Gene3D" id="3.40.50.1820">
    <property type="entry name" value="alpha/beta hydrolase"/>
    <property type="match status" value="1"/>
</dbReference>
<dbReference type="EMBL" id="JAVREZ010000001">
    <property type="protein sequence ID" value="MDT0479435.1"/>
    <property type="molecule type" value="Genomic_DNA"/>
</dbReference>
<dbReference type="Pfam" id="PF00561">
    <property type="entry name" value="Abhydrolase_1"/>
    <property type="match status" value="1"/>
</dbReference>
<sequence length="284" mass="31087">MAYISDTADTRHVKGRLARYAYRDFGKDAPVPPLVLLQRFRGTLDHWDPAFLEVLAQDRRIIIFDNAGVSESTGDVPTTMEGMAESAFDFLTALGLGEVDLLGWSVGGFVAQLVTLDHPGLVRKLIVAGSGPGGVPGTPELEQRVVEYMTSPVPSEEAFLYLFFGLADEGVRLGKESLARLETRLQHSKADVPPEQWTNQLQAIQRWSSGTGSAWSRLAELKLPVLVANGSHDVMVDSGNSFAMAQKLPNARTVFYSGAGHAFLFQHPEEFGGVVLDFLNRQEK</sequence>
<dbReference type="InterPro" id="IPR029058">
    <property type="entry name" value="AB_hydrolase_fold"/>
</dbReference>
<evidence type="ECO:0000313" key="2">
    <source>
        <dbReference type="EMBL" id="MDT0479435.1"/>
    </source>
</evidence>
<accession>A0ABU2V1K2</accession>
<comment type="caution">
    <text evidence="2">The sequence shown here is derived from an EMBL/GenBank/DDBJ whole genome shotgun (WGS) entry which is preliminary data.</text>
</comment>
<dbReference type="RefSeq" id="WP_311712804.1">
    <property type="nucleotide sequence ID" value="NZ_JAVREZ010000001.1"/>
</dbReference>
<reference evidence="3" key="1">
    <citation type="submission" date="2023-07" db="EMBL/GenBank/DDBJ databases">
        <title>30 novel species of actinomycetes from the DSMZ collection.</title>
        <authorList>
            <person name="Nouioui I."/>
        </authorList>
    </citation>
    <scope>NUCLEOTIDE SEQUENCE [LARGE SCALE GENOMIC DNA]</scope>
    <source>
        <strain evidence="3">DSM 41640</strain>
    </source>
</reference>
<evidence type="ECO:0000313" key="3">
    <source>
        <dbReference type="Proteomes" id="UP001183824"/>
    </source>
</evidence>
<keyword evidence="2" id="KW-0378">Hydrolase</keyword>
<dbReference type="PANTHER" id="PTHR43433">
    <property type="entry name" value="HYDROLASE, ALPHA/BETA FOLD FAMILY PROTEIN"/>
    <property type="match status" value="1"/>
</dbReference>